<organism evidence="4 5">
    <name type="scientific">Wickerhamomyces anomalus (strain ATCC 58044 / CBS 1984 / NCYC 433 / NRRL Y-366-8)</name>
    <name type="common">Yeast</name>
    <name type="synonym">Hansenula anomala</name>
    <dbReference type="NCBI Taxonomy" id="683960"/>
    <lineage>
        <taxon>Eukaryota</taxon>
        <taxon>Fungi</taxon>
        <taxon>Dikarya</taxon>
        <taxon>Ascomycota</taxon>
        <taxon>Saccharomycotina</taxon>
        <taxon>Saccharomycetes</taxon>
        <taxon>Phaffomycetales</taxon>
        <taxon>Wickerhamomycetaceae</taxon>
        <taxon>Wickerhamomyces</taxon>
    </lineage>
</organism>
<name>A0A1E3P6I1_WICAA</name>
<evidence type="ECO:0000256" key="2">
    <source>
        <dbReference type="SAM" id="MobiDB-lite"/>
    </source>
</evidence>
<dbReference type="InterPro" id="IPR057321">
    <property type="entry name" value="RFX1-4/6/8-like_BCD"/>
</dbReference>
<evidence type="ECO:0000313" key="5">
    <source>
        <dbReference type="Proteomes" id="UP000094112"/>
    </source>
</evidence>
<accession>A0A1E3P6I1</accession>
<evidence type="ECO:0000313" key="4">
    <source>
        <dbReference type="EMBL" id="ODQ60910.1"/>
    </source>
</evidence>
<evidence type="ECO:0000259" key="3">
    <source>
        <dbReference type="PROSITE" id="PS51526"/>
    </source>
</evidence>
<dbReference type="PANTHER" id="PTHR12619:SF5">
    <property type="entry name" value="TRANSCRIPTION FACTOR RFX4"/>
    <property type="match status" value="1"/>
</dbReference>
<dbReference type="FunFam" id="1.10.10.10:FF:000422">
    <property type="entry name" value="DNA-binding protein RFX7"/>
    <property type="match status" value="1"/>
</dbReference>
<dbReference type="STRING" id="683960.A0A1E3P6I1"/>
<dbReference type="AlphaFoldDB" id="A0A1E3P6I1"/>
<dbReference type="RefSeq" id="XP_019040117.1">
    <property type="nucleotide sequence ID" value="XM_019186218.1"/>
</dbReference>
<gene>
    <name evidence="4" type="ORF">WICANDRAFT_90191</name>
</gene>
<dbReference type="Proteomes" id="UP000094112">
    <property type="component" value="Unassembled WGS sequence"/>
</dbReference>
<protein>
    <recommendedName>
        <fullName evidence="3">RFX-type winged-helix domain-containing protein</fullName>
    </recommendedName>
</protein>
<dbReference type="OrthoDB" id="10056949at2759"/>
<dbReference type="Pfam" id="PF25340">
    <property type="entry name" value="BCD_RFX"/>
    <property type="match status" value="1"/>
</dbReference>
<sequence length="524" mass="58345">MAITVIQRCESKNSAVVPRNRVYARYVGICADNGLKPLSPASFGKLVRVVFPNLTTRRLGMRGQSKYHYCGIKLLGDNNQPSPSVSSASTPLHNPSFDSSFLPGTPYESNSPNSFHSQASTPLPSNSTASTHVTVISSFINDHVAPDLKFVPDLLQSINNQNTDLDSPLMLPNLKPFLPPSTDLDIADTLYGLYKAHCTSVFESLRYMQLKKLFSLLSSFHGTLTAPVLKLYVSSSLHPWVIASDSVMYKAIIKMLANLALQEIPTHVLQQLKQVAQNYTEKLSISIQHLPVKLVVSKLKLGKEFCQLISRLIRVAETAQSANKVLSHDFDRDLMEKDWIKYVDIDLIASKELPCEGDNLKKAIEILKVKVPKLLKNQDNSKELIINEWANFIAELPQQFKEVPPRLFLLCISALLTSALREISLAGGAGFGAWWVVRCWVDEWVGWCAELGGFVSHQPFDITVEERRSSISDKEKVNGKQDNNKANEESEVPVDLLDGQFGENREVLNVSEEGKESNGEPEKI</sequence>
<dbReference type="GeneID" id="30203464"/>
<dbReference type="EMBL" id="KV454209">
    <property type="protein sequence ID" value="ODQ60910.1"/>
    <property type="molecule type" value="Genomic_DNA"/>
</dbReference>
<dbReference type="Pfam" id="PF02257">
    <property type="entry name" value="RFX_DNA_binding"/>
    <property type="match status" value="1"/>
</dbReference>
<dbReference type="GO" id="GO:0000981">
    <property type="term" value="F:DNA-binding transcription factor activity, RNA polymerase II-specific"/>
    <property type="evidence" value="ECO:0007669"/>
    <property type="project" value="TreeGrafter"/>
</dbReference>
<dbReference type="GO" id="GO:0000978">
    <property type="term" value="F:RNA polymerase II cis-regulatory region sequence-specific DNA binding"/>
    <property type="evidence" value="ECO:0007669"/>
    <property type="project" value="TreeGrafter"/>
</dbReference>
<dbReference type="InterPro" id="IPR036390">
    <property type="entry name" value="WH_DNA-bd_sf"/>
</dbReference>
<keyword evidence="1" id="KW-0238">DNA-binding</keyword>
<dbReference type="PROSITE" id="PS51526">
    <property type="entry name" value="RFX_DBD"/>
    <property type="match status" value="1"/>
</dbReference>
<dbReference type="SUPFAM" id="SSF46785">
    <property type="entry name" value="Winged helix' DNA-binding domain"/>
    <property type="match status" value="1"/>
</dbReference>
<dbReference type="InterPro" id="IPR036388">
    <property type="entry name" value="WH-like_DNA-bd_sf"/>
</dbReference>
<feature type="region of interest" description="Disordered" evidence="2">
    <location>
        <begin position="471"/>
        <end position="503"/>
    </location>
</feature>
<dbReference type="Gene3D" id="1.10.10.10">
    <property type="entry name" value="Winged helix-like DNA-binding domain superfamily/Winged helix DNA-binding domain"/>
    <property type="match status" value="1"/>
</dbReference>
<reference evidence="4 5" key="1">
    <citation type="journal article" date="2016" name="Proc. Natl. Acad. Sci. U.S.A.">
        <title>Comparative genomics of biotechnologically important yeasts.</title>
        <authorList>
            <person name="Riley R."/>
            <person name="Haridas S."/>
            <person name="Wolfe K.H."/>
            <person name="Lopes M.R."/>
            <person name="Hittinger C.T."/>
            <person name="Goeker M."/>
            <person name="Salamov A.A."/>
            <person name="Wisecaver J.H."/>
            <person name="Long T.M."/>
            <person name="Calvey C.H."/>
            <person name="Aerts A.L."/>
            <person name="Barry K.W."/>
            <person name="Choi C."/>
            <person name="Clum A."/>
            <person name="Coughlan A.Y."/>
            <person name="Deshpande S."/>
            <person name="Douglass A.P."/>
            <person name="Hanson S.J."/>
            <person name="Klenk H.-P."/>
            <person name="LaButti K.M."/>
            <person name="Lapidus A."/>
            <person name="Lindquist E.A."/>
            <person name="Lipzen A.M."/>
            <person name="Meier-Kolthoff J.P."/>
            <person name="Ohm R.A."/>
            <person name="Otillar R.P."/>
            <person name="Pangilinan J.L."/>
            <person name="Peng Y."/>
            <person name="Rokas A."/>
            <person name="Rosa C.A."/>
            <person name="Scheuner C."/>
            <person name="Sibirny A.A."/>
            <person name="Slot J.C."/>
            <person name="Stielow J.B."/>
            <person name="Sun H."/>
            <person name="Kurtzman C.P."/>
            <person name="Blackwell M."/>
            <person name="Grigoriev I.V."/>
            <person name="Jeffries T.W."/>
        </authorList>
    </citation>
    <scope>NUCLEOTIDE SEQUENCE [LARGE SCALE GENOMIC DNA]</scope>
    <source>
        <strain evidence="5">ATCC 58044 / CBS 1984 / NCYC 433 / NRRL Y-366-8</strain>
    </source>
</reference>
<keyword evidence="5" id="KW-1185">Reference proteome</keyword>
<feature type="domain" description="RFX-type winged-helix" evidence="3">
    <location>
        <begin position="1"/>
        <end position="76"/>
    </location>
</feature>
<dbReference type="PANTHER" id="PTHR12619">
    <property type="entry name" value="RFX TRANSCRIPTION FACTOR FAMILY"/>
    <property type="match status" value="1"/>
</dbReference>
<dbReference type="InterPro" id="IPR039779">
    <property type="entry name" value="RFX-like"/>
</dbReference>
<feature type="compositionally biased region" description="Basic and acidic residues" evidence="2">
    <location>
        <begin position="471"/>
        <end position="488"/>
    </location>
</feature>
<evidence type="ECO:0000256" key="1">
    <source>
        <dbReference type="ARBA" id="ARBA00023125"/>
    </source>
</evidence>
<dbReference type="InterPro" id="IPR003150">
    <property type="entry name" value="DNA-bd_RFX"/>
</dbReference>
<proteinExistence type="predicted"/>